<evidence type="ECO:0000313" key="3">
    <source>
        <dbReference type="Proteomes" id="UP000054928"/>
    </source>
</evidence>
<dbReference type="EMBL" id="CCYD01000610">
    <property type="protein sequence ID" value="CEG42294.1"/>
    <property type="molecule type" value="Genomic_DNA"/>
</dbReference>
<keyword evidence="3" id="KW-1185">Reference proteome</keyword>
<dbReference type="RefSeq" id="XP_024578663.1">
    <property type="nucleotide sequence ID" value="XM_024728158.1"/>
</dbReference>
<feature type="region of interest" description="Disordered" evidence="1">
    <location>
        <begin position="1"/>
        <end position="30"/>
    </location>
</feature>
<dbReference type="Proteomes" id="UP000054928">
    <property type="component" value="Unassembled WGS sequence"/>
</dbReference>
<protein>
    <submittedName>
        <fullName evidence="2">Uncharacterized protein</fullName>
    </submittedName>
</protein>
<dbReference type="GeneID" id="36409666"/>
<evidence type="ECO:0000313" key="2">
    <source>
        <dbReference type="EMBL" id="CEG42294.1"/>
    </source>
</evidence>
<accession>A0A0P1AMV3</accession>
<reference evidence="3" key="1">
    <citation type="submission" date="2014-09" db="EMBL/GenBank/DDBJ databases">
        <authorList>
            <person name="Sharma Rahul"/>
            <person name="Thines Marco"/>
        </authorList>
    </citation>
    <scope>NUCLEOTIDE SEQUENCE [LARGE SCALE GENOMIC DNA]</scope>
</reference>
<organism evidence="2 3">
    <name type="scientific">Plasmopara halstedii</name>
    <name type="common">Downy mildew of sunflower</name>
    <dbReference type="NCBI Taxonomy" id="4781"/>
    <lineage>
        <taxon>Eukaryota</taxon>
        <taxon>Sar</taxon>
        <taxon>Stramenopiles</taxon>
        <taxon>Oomycota</taxon>
        <taxon>Peronosporomycetes</taxon>
        <taxon>Peronosporales</taxon>
        <taxon>Peronosporaceae</taxon>
        <taxon>Plasmopara</taxon>
    </lineage>
</organism>
<proteinExistence type="predicted"/>
<name>A0A0P1AMV3_PLAHL</name>
<sequence>MRSCPRISNRKKLQSMRKTEASQMTRSSYSSVGRVRVERSMALSFTASKTTSFAALPVQYRFLRKSVWDSDIDWR</sequence>
<evidence type="ECO:0000256" key="1">
    <source>
        <dbReference type="SAM" id="MobiDB-lite"/>
    </source>
</evidence>
<dbReference type="AlphaFoldDB" id="A0A0P1AMV3"/>